<keyword evidence="2" id="KW-1185">Reference proteome</keyword>
<name>A0A5B9QVJ0_9BACT</name>
<dbReference type="EMBL" id="CP042914">
    <property type="protein sequence ID" value="QEG41810.1"/>
    <property type="molecule type" value="Genomic_DNA"/>
</dbReference>
<dbReference type="RefSeq" id="WP_068130138.1">
    <property type="nucleotide sequence ID" value="NZ_CP042914.1"/>
</dbReference>
<gene>
    <name evidence="1" type="ORF">UC8_38370</name>
</gene>
<sequence length="297" mass="33240">MFRPQSPLSSLRTAVLVGLFFMFPLSALLAADSEQCLMRYKLTPGEEIRFQVEHLANTKTRLDSTDVASSVRTVSTKVWRVTDVNDEGEMTFEHFIEAVEMSQQNGDSEEILWNSESGEEAPRAFRAVSDQLGKVIATIRINDQGQERERLDDKGTKTDLGMGGITIPLPETPVKIGGRWSVPRQIRVRTQDGEVKMIKVRELYTLEKLSAGVATISVRSEPLTPISTPKIKSQVLQQLSNGTVRFDVDAGRTLSKQLDWDETVVGFDGADSMMEYRARLTETLVTDPTTRTAKRTR</sequence>
<dbReference type="OrthoDB" id="250033at2"/>
<evidence type="ECO:0000313" key="2">
    <source>
        <dbReference type="Proteomes" id="UP000325286"/>
    </source>
</evidence>
<organism evidence="1 2">
    <name type="scientific">Roseimaritima ulvae</name>
    <dbReference type="NCBI Taxonomy" id="980254"/>
    <lineage>
        <taxon>Bacteria</taxon>
        <taxon>Pseudomonadati</taxon>
        <taxon>Planctomycetota</taxon>
        <taxon>Planctomycetia</taxon>
        <taxon>Pirellulales</taxon>
        <taxon>Pirellulaceae</taxon>
        <taxon>Roseimaritima</taxon>
    </lineage>
</organism>
<dbReference type="AlphaFoldDB" id="A0A5B9QVJ0"/>
<dbReference type="KEGG" id="rul:UC8_38370"/>
<accession>A0A5B9QVJ0</accession>
<dbReference type="Proteomes" id="UP000325286">
    <property type="component" value="Chromosome"/>
</dbReference>
<protein>
    <submittedName>
        <fullName evidence="1">Uncharacterized protein</fullName>
    </submittedName>
</protein>
<proteinExistence type="predicted"/>
<reference evidence="1 2" key="1">
    <citation type="submission" date="2019-08" db="EMBL/GenBank/DDBJ databases">
        <title>Deep-cultivation of Planctomycetes and their phenomic and genomic characterization uncovers novel biology.</title>
        <authorList>
            <person name="Wiegand S."/>
            <person name="Jogler M."/>
            <person name="Boedeker C."/>
            <person name="Pinto D."/>
            <person name="Vollmers J."/>
            <person name="Rivas-Marin E."/>
            <person name="Kohn T."/>
            <person name="Peeters S.H."/>
            <person name="Heuer A."/>
            <person name="Rast P."/>
            <person name="Oberbeckmann S."/>
            <person name="Bunk B."/>
            <person name="Jeske O."/>
            <person name="Meyerdierks A."/>
            <person name="Storesund J.E."/>
            <person name="Kallscheuer N."/>
            <person name="Luecker S."/>
            <person name="Lage O.M."/>
            <person name="Pohl T."/>
            <person name="Merkel B.J."/>
            <person name="Hornburger P."/>
            <person name="Mueller R.-W."/>
            <person name="Bruemmer F."/>
            <person name="Labrenz M."/>
            <person name="Spormann A.M."/>
            <person name="Op den Camp H."/>
            <person name="Overmann J."/>
            <person name="Amann R."/>
            <person name="Jetten M.S.M."/>
            <person name="Mascher T."/>
            <person name="Medema M.H."/>
            <person name="Devos D.P."/>
            <person name="Kaster A.-K."/>
            <person name="Ovreas L."/>
            <person name="Rohde M."/>
            <person name="Galperin M.Y."/>
            <person name="Jogler C."/>
        </authorList>
    </citation>
    <scope>NUCLEOTIDE SEQUENCE [LARGE SCALE GENOMIC DNA]</scope>
    <source>
        <strain evidence="1 2">UC8</strain>
    </source>
</reference>
<evidence type="ECO:0000313" key="1">
    <source>
        <dbReference type="EMBL" id="QEG41810.1"/>
    </source>
</evidence>